<evidence type="ECO:0000313" key="6">
    <source>
        <dbReference type="Proteomes" id="UP000593594"/>
    </source>
</evidence>
<dbReference type="EMBL" id="CP058214">
    <property type="protein sequence ID" value="QPC43691.1"/>
    <property type="molecule type" value="Genomic_DNA"/>
</dbReference>
<dbReference type="Gene3D" id="3.10.560.10">
    <property type="entry name" value="Outer membrane lipoprotein wza domain like"/>
    <property type="match status" value="1"/>
</dbReference>
<dbReference type="InterPro" id="IPR049712">
    <property type="entry name" value="Poly_export"/>
</dbReference>
<evidence type="ECO:0000256" key="2">
    <source>
        <dbReference type="SAM" id="SignalP"/>
    </source>
</evidence>
<dbReference type="Pfam" id="PF02563">
    <property type="entry name" value="Poly_export"/>
    <property type="match status" value="1"/>
</dbReference>
<dbReference type="KEGG" id="kmn:HW532_13935"/>
<feature type="domain" description="Soluble ligand binding" evidence="4">
    <location>
        <begin position="123"/>
        <end position="172"/>
    </location>
</feature>
<evidence type="ECO:0000259" key="4">
    <source>
        <dbReference type="Pfam" id="PF10531"/>
    </source>
</evidence>
<dbReference type="GO" id="GO:0015159">
    <property type="term" value="F:polysaccharide transmembrane transporter activity"/>
    <property type="evidence" value="ECO:0007669"/>
    <property type="project" value="InterPro"/>
</dbReference>
<name>A0A7S8C5B7_9HYPH</name>
<sequence>MSVNSRLFGWLALVATLLAIPACSSGQGLAPQSAPQTAAATTQAPSYKLGPGDKLRMIVFGEPDLSGEFVVDSSGGVNLPLIGSVPAAGASVPEFKNRVTTRFRNGYLKDPKISVEVLNYRPFFIVGEVKNGGEYPYKAGLTVQDAVAIAGGYTYRADTSSAYIRRAGKDQEVEVDLDKGRVKVNPGDNIRVPERFF</sequence>
<organism evidence="5 6">
    <name type="scientific">Kaustia mangrovi</name>
    <dbReference type="NCBI Taxonomy" id="2593653"/>
    <lineage>
        <taxon>Bacteria</taxon>
        <taxon>Pseudomonadati</taxon>
        <taxon>Pseudomonadota</taxon>
        <taxon>Alphaproteobacteria</taxon>
        <taxon>Hyphomicrobiales</taxon>
        <taxon>Parvibaculaceae</taxon>
        <taxon>Kaustia</taxon>
    </lineage>
</organism>
<feature type="domain" description="Polysaccharide export protein N-terminal" evidence="3">
    <location>
        <begin position="43"/>
        <end position="117"/>
    </location>
</feature>
<evidence type="ECO:0000313" key="5">
    <source>
        <dbReference type="EMBL" id="QPC43691.1"/>
    </source>
</evidence>
<dbReference type="Gene3D" id="3.30.1950.10">
    <property type="entry name" value="wza like domain"/>
    <property type="match status" value="1"/>
</dbReference>
<dbReference type="PANTHER" id="PTHR33619">
    <property type="entry name" value="POLYSACCHARIDE EXPORT PROTEIN GFCE-RELATED"/>
    <property type="match status" value="1"/>
</dbReference>
<accession>A0A7S8C5B7</accession>
<dbReference type="Pfam" id="PF10531">
    <property type="entry name" value="SLBB"/>
    <property type="match status" value="1"/>
</dbReference>
<dbReference type="PANTHER" id="PTHR33619:SF3">
    <property type="entry name" value="POLYSACCHARIDE EXPORT PROTEIN GFCE-RELATED"/>
    <property type="match status" value="1"/>
</dbReference>
<evidence type="ECO:0000259" key="3">
    <source>
        <dbReference type="Pfam" id="PF02563"/>
    </source>
</evidence>
<dbReference type="InterPro" id="IPR003715">
    <property type="entry name" value="Poly_export_N"/>
</dbReference>
<proteinExistence type="predicted"/>
<feature type="chain" id="PRO_5032776726" evidence="2">
    <location>
        <begin position="27"/>
        <end position="197"/>
    </location>
</feature>
<gene>
    <name evidence="5" type="ORF">HW532_13935</name>
</gene>
<feature type="signal peptide" evidence="2">
    <location>
        <begin position="1"/>
        <end position="26"/>
    </location>
</feature>
<dbReference type="AlphaFoldDB" id="A0A7S8C5B7"/>
<dbReference type="RefSeq" id="WP_246479086.1">
    <property type="nucleotide sequence ID" value="NZ_CP058214.1"/>
</dbReference>
<dbReference type="Proteomes" id="UP000593594">
    <property type="component" value="Chromosome"/>
</dbReference>
<reference evidence="5 6" key="1">
    <citation type="submission" date="2020-06" db="EMBL/GenBank/DDBJ databases">
        <title>Genome sequence of 2 isolates from Red Sea Mangroves.</title>
        <authorList>
            <person name="Sefrji F."/>
            <person name="Michoud G."/>
            <person name="Merlino G."/>
            <person name="Daffonchio D."/>
        </authorList>
    </citation>
    <scope>NUCLEOTIDE SEQUENCE [LARGE SCALE GENOMIC DNA]</scope>
    <source>
        <strain evidence="5 6">R1DC25</strain>
    </source>
</reference>
<dbReference type="InterPro" id="IPR019554">
    <property type="entry name" value="Soluble_ligand-bd"/>
</dbReference>
<evidence type="ECO:0000256" key="1">
    <source>
        <dbReference type="ARBA" id="ARBA00022729"/>
    </source>
</evidence>
<keyword evidence="6" id="KW-1185">Reference proteome</keyword>
<keyword evidence="1 2" id="KW-0732">Signal</keyword>
<protein>
    <submittedName>
        <fullName evidence="5">Polysaccharide export protein</fullName>
    </submittedName>
</protein>